<dbReference type="GO" id="GO:0016020">
    <property type="term" value="C:membrane"/>
    <property type="evidence" value="ECO:0007669"/>
    <property type="project" value="InterPro"/>
</dbReference>
<protein>
    <submittedName>
        <fullName evidence="2">YggT family protein</fullName>
    </submittedName>
</protein>
<name>A0A4U0Q5Q7_9NEIS</name>
<evidence type="ECO:0000256" key="1">
    <source>
        <dbReference type="SAM" id="Phobius"/>
    </source>
</evidence>
<proteinExistence type="predicted"/>
<dbReference type="RefSeq" id="WP_136772425.1">
    <property type="nucleotide sequence ID" value="NZ_CP156074.1"/>
</dbReference>
<comment type="caution">
    <text evidence="2">The sequence shown here is derived from an EMBL/GenBank/DDBJ whole genome shotgun (WGS) entry which is preliminary data.</text>
</comment>
<evidence type="ECO:0000313" key="2">
    <source>
        <dbReference type="EMBL" id="TJZ75512.1"/>
    </source>
</evidence>
<dbReference type="InterPro" id="IPR003425">
    <property type="entry name" value="CCB3/YggT"/>
</dbReference>
<dbReference type="OrthoDB" id="9806665at2"/>
<reference evidence="2 3" key="1">
    <citation type="submission" date="2019-04" db="EMBL/GenBank/DDBJ databases">
        <title>Chitiniphilus eburnea sp. nov., a novel chitinolytic bacterium isolated from aquaculture sludge.</title>
        <authorList>
            <person name="Sheng M."/>
        </authorList>
    </citation>
    <scope>NUCLEOTIDE SEQUENCE [LARGE SCALE GENOMIC DNA]</scope>
    <source>
        <strain evidence="2 3">HX-2-15</strain>
    </source>
</reference>
<feature type="transmembrane region" description="Helical" evidence="1">
    <location>
        <begin position="113"/>
        <end position="130"/>
    </location>
</feature>
<keyword evidence="3" id="KW-1185">Reference proteome</keyword>
<keyword evidence="1" id="KW-0472">Membrane</keyword>
<keyword evidence="1" id="KW-1133">Transmembrane helix</keyword>
<evidence type="ECO:0000313" key="3">
    <source>
        <dbReference type="Proteomes" id="UP000310016"/>
    </source>
</evidence>
<dbReference type="Pfam" id="PF02325">
    <property type="entry name" value="CCB3_YggT"/>
    <property type="match status" value="2"/>
</dbReference>
<sequence>MLDALHFLLRSIGGFLILLFLARFYLQAFKASFRHPLGQFVLALTNWAVLPARRLLPPLRGYDTASFVLAGFTAFLMHALMLALTPWSFVFTAPASLLALVVVSVLELFKMSLYLLTAAVIGQALMSWFSPYNPLMPLFNALTGPFLRPLQRVIPPVGHVDITPLILLLVIQLFLSVLIPQLESTILAYVSMVGPA</sequence>
<feature type="transmembrane region" description="Helical" evidence="1">
    <location>
        <begin position="162"/>
        <end position="182"/>
    </location>
</feature>
<feature type="transmembrane region" description="Helical" evidence="1">
    <location>
        <begin position="87"/>
        <end position="106"/>
    </location>
</feature>
<dbReference type="Proteomes" id="UP000310016">
    <property type="component" value="Unassembled WGS sequence"/>
</dbReference>
<gene>
    <name evidence="2" type="ORF">FAZ21_06250</name>
</gene>
<keyword evidence="1" id="KW-0812">Transmembrane</keyword>
<organism evidence="2 3">
    <name type="scientific">Chitiniphilus eburneus</name>
    <dbReference type="NCBI Taxonomy" id="2571148"/>
    <lineage>
        <taxon>Bacteria</taxon>
        <taxon>Pseudomonadati</taxon>
        <taxon>Pseudomonadota</taxon>
        <taxon>Betaproteobacteria</taxon>
        <taxon>Neisseriales</taxon>
        <taxon>Chitinibacteraceae</taxon>
        <taxon>Chitiniphilus</taxon>
    </lineage>
</organism>
<dbReference type="EMBL" id="SUMF01000004">
    <property type="protein sequence ID" value="TJZ75512.1"/>
    <property type="molecule type" value="Genomic_DNA"/>
</dbReference>
<dbReference type="AlphaFoldDB" id="A0A4U0Q5Q7"/>
<feature type="transmembrane region" description="Helical" evidence="1">
    <location>
        <begin position="7"/>
        <end position="26"/>
    </location>
</feature>
<accession>A0A4U0Q5Q7</accession>